<dbReference type="Proteomes" id="UP000233778">
    <property type="component" value="Chromosome"/>
</dbReference>
<feature type="domain" description="Glycosyl transferase family 1" evidence="3">
    <location>
        <begin position="187"/>
        <end position="338"/>
    </location>
</feature>
<reference evidence="5 6" key="1">
    <citation type="journal article" date="2013" name="Genome Announc.">
        <title>Draft genome sequence of Serratia sp. strain ATCC 39006, a model bacterium for analysis of the biosynthesis and regulation of prodigiosin, a carbapenem, and gas vesicles.</title>
        <authorList>
            <person name="Fineran P.C."/>
            <person name="Iglesias Cans M.C."/>
            <person name="Ramsay J.P."/>
            <person name="Wilf N.M."/>
            <person name="Cossyleon D."/>
            <person name="McNeil M.B."/>
            <person name="Williamson N.R."/>
            <person name="Monson R.E."/>
            <person name="Becher S.A."/>
            <person name="Stanton J.A."/>
            <person name="Brugger K."/>
            <person name="Brown S.D."/>
            <person name="Salmond G.P."/>
        </authorList>
    </citation>
    <scope>NUCLEOTIDE SEQUENCE [LARGE SCALE GENOMIC DNA]</scope>
    <source>
        <strain evidence="5">ATCC 39006</strain>
        <strain evidence="6">ATCC 39006 / SC 11482</strain>
    </source>
</reference>
<dbReference type="InterPro" id="IPR001296">
    <property type="entry name" value="Glyco_trans_1"/>
</dbReference>
<keyword evidence="2 5" id="KW-0808">Transferase</keyword>
<reference evidence="5" key="4">
    <citation type="submission" date="2017-11" db="EMBL/GenBank/DDBJ databases">
        <title>Complete genome sequence of Serratia sp. ATCC 39006.</title>
        <authorList>
            <person name="Hampton H.G."/>
            <person name="Jackson S.A."/>
            <person name="Jauregui R."/>
            <person name="Poulter G.T.M."/>
            <person name="Salmond G.P.C."/>
            <person name="Fineran P.C."/>
        </authorList>
    </citation>
    <scope>NUCLEOTIDE SEQUENCE</scope>
    <source>
        <strain evidence="5">ATCC 39006</strain>
    </source>
</reference>
<evidence type="ECO:0000259" key="3">
    <source>
        <dbReference type="Pfam" id="PF00534"/>
    </source>
</evidence>
<dbReference type="EMBL" id="CP025085">
    <property type="protein sequence ID" value="AUH00076.1"/>
    <property type="molecule type" value="Genomic_DNA"/>
</dbReference>
<dbReference type="GO" id="GO:0016757">
    <property type="term" value="F:glycosyltransferase activity"/>
    <property type="evidence" value="ECO:0007669"/>
    <property type="project" value="UniProtKB-KW"/>
</dbReference>
<keyword evidence="1" id="KW-0328">Glycosyltransferase</keyword>
<gene>
    <name evidence="4" type="ORF">CWC46_09830</name>
    <name evidence="5" type="ORF">Ser39006_009835</name>
</gene>
<name>A0A2I5TIK2_SERS3</name>
<protein>
    <submittedName>
        <fullName evidence="5">Glycosyltransferase family 1 protein</fullName>
    </submittedName>
</protein>
<dbReference type="PANTHER" id="PTHR12526:SF629">
    <property type="entry name" value="TEICHURONIC ACID BIOSYNTHESIS GLYCOSYLTRANSFERASE TUAH-RELATED"/>
    <property type="match status" value="1"/>
</dbReference>
<accession>A0A2I5TIK2</accession>
<dbReference type="Pfam" id="PF00534">
    <property type="entry name" value="Glycos_transf_1"/>
    <property type="match status" value="1"/>
</dbReference>
<dbReference type="Gene3D" id="3.40.50.2000">
    <property type="entry name" value="Glycogen Phosphorylase B"/>
    <property type="match status" value="1"/>
</dbReference>
<dbReference type="STRING" id="104623.Ser39006_03499"/>
<sequence length="361" mass="41303">MVVNNIAPEELMKLFFFQPYMTTYREPFFEDIHCKTNGEFEVICSVTPQDFHRSDKVHFKMTSLAIKKINRLFFFRNIPWKKIRQTPSCVIHFADFKYISLYQSVLLKCISFTRVYLHGQGGYKSHGTIAKLFYFFSVLLTDGYICYNEFCAIELKKKLPYFLHRKVFHIDNCLYLNPVEKINADAGKSIAFIGRIRPRCGLEELLDALELARQKDTSLTIEIVGSGDPDFIVGLSRRYSFAHFHGAVYDEEHIKHLLSSCLAGAYGGDAGLSVVHYMALGLPVIVHNDLRQHMGPEPAYVRDAKNGLLFEKGNIDSLSKKLLQLADDRELRNRLAGAALDTFHTLQSPSMADKLLNIIKE</sequence>
<dbReference type="PANTHER" id="PTHR12526">
    <property type="entry name" value="GLYCOSYLTRANSFERASE"/>
    <property type="match status" value="1"/>
</dbReference>
<dbReference type="AlphaFoldDB" id="A0A2I5TIK2"/>
<dbReference type="SUPFAM" id="SSF53756">
    <property type="entry name" value="UDP-Glycosyltransferase/glycogen phosphorylase"/>
    <property type="match status" value="1"/>
</dbReference>
<dbReference type="EMBL" id="CP025084">
    <property type="protein sequence ID" value="AUH04395.1"/>
    <property type="molecule type" value="Genomic_DNA"/>
</dbReference>
<dbReference type="GO" id="GO:1901135">
    <property type="term" value="P:carbohydrate derivative metabolic process"/>
    <property type="evidence" value="ECO:0007669"/>
    <property type="project" value="UniProtKB-ARBA"/>
</dbReference>
<evidence type="ECO:0000256" key="2">
    <source>
        <dbReference type="ARBA" id="ARBA00022679"/>
    </source>
</evidence>
<dbReference type="Proteomes" id="UP000017700">
    <property type="component" value="Chromosome"/>
</dbReference>
<evidence type="ECO:0000313" key="7">
    <source>
        <dbReference type="Proteomes" id="UP000233778"/>
    </source>
</evidence>
<reference evidence="4 7" key="3">
    <citation type="submission" date="2017-11" db="EMBL/GenBank/DDBJ databases">
        <title>Complete genome sequence of Serratia sp. ATCC 39006 LacA.</title>
        <authorList>
            <person name="Hampton H.G."/>
            <person name="Jackson S.A."/>
            <person name="Jauregui R."/>
            <person name="Poulter G.T.M."/>
            <person name="Salmond G.P.C."/>
            <person name="Fineran P.C."/>
        </authorList>
    </citation>
    <scope>NUCLEOTIDE SEQUENCE [LARGE SCALE GENOMIC DNA]</scope>
    <source>
        <strain evidence="4 7">ATCC 39006</strain>
    </source>
</reference>
<proteinExistence type="predicted"/>
<dbReference type="KEGG" id="sera:Ser39006_009835"/>
<evidence type="ECO:0000313" key="4">
    <source>
        <dbReference type="EMBL" id="AUH00076.1"/>
    </source>
</evidence>
<organism evidence="5 6">
    <name type="scientific">Serratia sp. (strain ATCC 39006)</name>
    <name type="common">Prodigiosinella confusarubida</name>
    <dbReference type="NCBI Taxonomy" id="104623"/>
    <lineage>
        <taxon>Bacteria</taxon>
        <taxon>Pseudomonadati</taxon>
        <taxon>Pseudomonadota</taxon>
        <taxon>Gammaproteobacteria</taxon>
        <taxon>Enterobacterales</taxon>
        <taxon>Pectobacteriaceae</taxon>
        <taxon>Prodigiosinella</taxon>
    </lineage>
</organism>
<dbReference type="KEGG" id="serq:CWC46_09830"/>
<keyword evidence="6" id="KW-1185">Reference proteome</keyword>
<evidence type="ECO:0000313" key="5">
    <source>
        <dbReference type="EMBL" id="AUH04395.1"/>
    </source>
</evidence>
<reference evidence="5" key="2">
    <citation type="submission" date="2013-09" db="EMBL/GenBank/DDBJ databases">
        <authorList>
            <person name="Wang G."/>
            <person name="Yang Y."/>
            <person name="Su Y."/>
        </authorList>
    </citation>
    <scope>NUCLEOTIDE SEQUENCE</scope>
    <source>
        <strain evidence="5">ATCC 39006</strain>
    </source>
</reference>
<evidence type="ECO:0000313" key="6">
    <source>
        <dbReference type="Proteomes" id="UP000017700"/>
    </source>
</evidence>
<evidence type="ECO:0000256" key="1">
    <source>
        <dbReference type="ARBA" id="ARBA00022676"/>
    </source>
</evidence>